<proteinExistence type="predicted"/>
<reference evidence="1" key="1">
    <citation type="submission" date="2023-08" db="EMBL/GenBank/DDBJ databases">
        <title>The novel hydrolase IpcH responsible for the initial isoprocarb degradation step in Rhodococcus sp. D-6.</title>
        <authorList>
            <person name="Zhu Q."/>
        </authorList>
    </citation>
    <scope>NUCLEOTIDE SEQUENCE</scope>
    <source>
        <strain evidence="1">D-6</strain>
    </source>
</reference>
<protein>
    <submittedName>
        <fullName evidence="1">Uncharacterized protein</fullName>
    </submittedName>
</protein>
<dbReference type="RefSeq" id="WP_350246419.1">
    <property type="nucleotide sequence ID" value="NZ_CP132970.1"/>
</dbReference>
<dbReference type="EMBL" id="CP132970">
    <property type="protein sequence ID" value="XBW03274.1"/>
    <property type="molecule type" value="Genomic_DNA"/>
</dbReference>
<sequence>MVESIVDVLDGPVDGREAVQNPGDRIPRGERFTEVVYSELVGFEVGILAGQGDQGSAKVTKLPEGISGAVVQVGRVRHHGLLFGIDAVPPLWRLGFVRETFPAVCEPLLLQRLPFGVDLGECDHLPLLLVVPLAGVALRFLTDRTGDVGPGRLLGTLYPDDRAAHARARCSLVVSHLAIFAGDADTGVTDERVP</sequence>
<name>A0AAU7UU01_9NOCA</name>
<evidence type="ECO:0000313" key="1">
    <source>
        <dbReference type="EMBL" id="XBW03274.1"/>
    </source>
</evidence>
<accession>A0AAU7UU01</accession>
<dbReference type="KEGG" id="rhox:RBB84_18605"/>
<dbReference type="AlphaFoldDB" id="A0AAU7UU01"/>
<organism evidence="1">
    <name type="scientific">Rhodococcus sp. D-6</name>
    <dbReference type="NCBI Taxonomy" id="1387842"/>
    <lineage>
        <taxon>Bacteria</taxon>
        <taxon>Bacillati</taxon>
        <taxon>Actinomycetota</taxon>
        <taxon>Actinomycetes</taxon>
        <taxon>Mycobacteriales</taxon>
        <taxon>Nocardiaceae</taxon>
        <taxon>Rhodococcus</taxon>
    </lineage>
</organism>
<gene>
    <name evidence="1" type="ORF">RBB84_18605</name>
</gene>